<feature type="domain" description="Signal transduction histidine kinase subgroup 3 dimerisation and phosphoacceptor" evidence="13">
    <location>
        <begin position="532"/>
        <end position="597"/>
    </location>
</feature>
<dbReference type="InterPro" id="IPR003594">
    <property type="entry name" value="HATPase_dom"/>
</dbReference>
<evidence type="ECO:0000256" key="3">
    <source>
        <dbReference type="ARBA" id="ARBA00022553"/>
    </source>
</evidence>
<feature type="region of interest" description="Disordered" evidence="10">
    <location>
        <begin position="710"/>
        <end position="758"/>
    </location>
</feature>
<evidence type="ECO:0000256" key="6">
    <source>
        <dbReference type="ARBA" id="ARBA00022777"/>
    </source>
</evidence>
<evidence type="ECO:0000256" key="10">
    <source>
        <dbReference type="SAM" id="MobiDB-lite"/>
    </source>
</evidence>
<evidence type="ECO:0000256" key="9">
    <source>
        <dbReference type="SAM" id="Coils"/>
    </source>
</evidence>
<evidence type="ECO:0000256" key="4">
    <source>
        <dbReference type="ARBA" id="ARBA00022679"/>
    </source>
</evidence>
<evidence type="ECO:0000313" key="15">
    <source>
        <dbReference type="Proteomes" id="UP000198680"/>
    </source>
</evidence>
<dbReference type="Pfam" id="PF02518">
    <property type="entry name" value="HATPase_c"/>
    <property type="match status" value="1"/>
</dbReference>
<dbReference type="Pfam" id="PF07730">
    <property type="entry name" value="HisKA_3"/>
    <property type="match status" value="1"/>
</dbReference>
<keyword evidence="7" id="KW-0067">ATP-binding</keyword>
<feature type="transmembrane region" description="Helical" evidence="11">
    <location>
        <begin position="12"/>
        <end position="38"/>
    </location>
</feature>
<sequence>MTDGRAERRGGTWIGALLVGCALVSVCWLVLGVAVAVAQEFAGVAGLTPEAVAASDVWTRGLVAGMPHSEPLSVLIPDAALTVLVLGLAGALLVRAPRDPAQLLLGTALAASPAAFGPQSDAASEVLATVTGVDGVAAVPRFVLPVVACVAYVLALAWAPRSGPLCRPRTWVVAAAVSVAAAALLSAAFFPDSLRCVLLVGLVLPLLGIAGLRQQLRASTSERLRAPARLLFGVLVGIVAVGAAPAVIIGVVASLSQQGMAVVDWTTVDLSTLSPAQGPMVLWYWTARLSLPAVAMAVLVTSRGSGAVSAQRWFSRGVVVVLVTASIGCLYVVVDFLSARFVFGGKPAPPHFVVGTAVTVSALAFLPVFLLTERAADRLLYGTRPTPYSVLAELAALPRATTGGVPDLAGVAEAVGQGLGATTCRLTVHRPGLRDRDYRWVRPGEEEAETSLEVPIRHGGQEVGTIAVDRAAVAGADDQRQDLLGAIANSLGVVLQAVRTGIDLERELRAAVAHAAEIADARRRVVAEADSERRRIERDLHDGAQHHLVSLSLTLGLAEYEVRAGRLEQARARLDQVVGQLDTAEAVLTRTATGLSSAALAERGLVAALRDELGQDPQVRLDTTGVTVDRFPPEVEAAVYFCCLESVNNARKYAGGAPVCVWLHRADDHLLFIVEDEGRGWDPETRSDHLGRGVRNMTSRIAAVGGHLDVRSAPGAGTRVEGRVPLGDPEASPPAPRAVPVPRPVDQGPTMARPAGDH</sequence>
<keyword evidence="5" id="KW-0547">Nucleotide-binding</keyword>
<dbReference type="GO" id="GO:0000155">
    <property type="term" value="F:phosphorelay sensor kinase activity"/>
    <property type="evidence" value="ECO:0007669"/>
    <property type="project" value="InterPro"/>
</dbReference>
<dbReference type="GO" id="GO:0046983">
    <property type="term" value="F:protein dimerization activity"/>
    <property type="evidence" value="ECO:0007669"/>
    <property type="project" value="InterPro"/>
</dbReference>
<dbReference type="Gene3D" id="3.30.565.10">
    <property type="entry name" value="Histidine kinase-like ATPase, C-terminal domain"/>
    <property type="match status" value="1"/>
</dbReference>
<evidence type="ECO:0000256" key="2">
    <source>
        <dbReference type="ARBA" id="ARBA00012438"/>
    </source>
</evidence>
<gene>
    <name evidence="14" type="ORF">SAMN05660642_01039</name>
</gene>
<evidence type="ECO:0000259" key="12">
    <source>
        <dbReference type="Pfam" id="PF02518"/>
    </source>
</evidence>
<evidence type="ECO:0000256" key="1">
    <source>
        <dbReference type="ARBA" id="ARBA00000085"/>
    </source>
</evidence>
<keyword evidence="8" id="KW-0902">Two-component regulatory system</keyword>
<organism evidence="14 15">
    <name type="scientific">Geodermatophilus siccatus</name>
    <dbReference type="NCBI Taxonomy" id="1137991"/>
    <lineage>
        <taxon>Bacteria</taxon>
        <taxon>Bacillati</taxon>
        <taxon>Actinomycetota</taxon>
        <taxon>Actinomycetes</taxon>
        <taxon>Geodermatophilales</taxon>
        <taxon>Geodermatophilaceae</taxon>
        <taxon>Geodermatophilus</taxon>
    </lineage>
</organism>
<feature type="compositionally biased region" description="Pro residues" evidence="10">
    <location>
        <begin position="731"/>
        <end position="743"/>
    </location>
</feature>
<dbReference type="CDD" id="cd16917">
    <property type="entry name" value="HATPase_UhpB-NarQ-NarX-like"/>
    <property type="match status" value="1"/>
</dbReference>
<keyword evidence="11" id="KW-1133">Transmembrane helix</keyword>
<dbReference type="GO" id="GO:0016020">
    <property type="term" value="C:membrane"/>
    <property type="evidence" value="ECO:0007669"/>
    <property type="project" value="InterPro"/>
</dbReference>
<feature type="transmembrane region" description="Helical" evidence="11">
    <location>
        <begin position="74"/>
        <end position="94"/>
    </location>
</feature>
<dbReference type="EC" id="2.7.13.3" evidence="2"/>
<feature type="transmembrane region" description="Helical" evidence="11">
    <location>
        <begin position="101"/>
        <end position="118"/>
    </location>
</feature>
<name>A0A1G9NH46_9ACTN</name>
<dbReference type="PANTHER" id="PTHR24421:SF10">
    <property type="entry name" value="NITRATE_NITRITE SENSOR PROTEIN NARQ"/>
    <property type="match status" value="1"/>
</dbReference>
<feature type="transmembrane region" description="Helical" evidence="11">
    <location>
        <begin position="138"/>
        <end position="159"/>
    </location>
</feature>
<dbReference type="InterPro" id="IPR011712">
    <property type="entry name" value="Sig_transdc_His_kin_sub3_dim/P"/>
</dbReference>
<feature type="transmembrane region" description="Helical" evidence="11">
    <location>
        <begin position="282"/>
        <end position="301"/>
    </location>
</feature>
<proteinExistence type="predicted"/>
<feature type="transmembrane region" description="Helical" evidence="11">
    <location>
        <begin position="171"/>
        <end position="191"/>
    </location>
</feature>
<evidence type="ECO:0000313" key="14">
    <source>
        <dbReference type="EMBL" id="SDL85888.1"/>
    </source>
</evidence>
<feature type="transmembrane region" description="Helical" evidence="11">
    <location>
        <begin position="353"/>
        <end position="371"/>
    </location>
</feature>
<dbReference type="EMBL" id="FNHE01000002">
    <property type="protein sequence ID" value="SDL85888.1"/>
    <property type="molecule type" value="Genomic_DNA"/>
</dbReference>
<accession>A0A1G9NH46</accession>
<keyword evidence="9" id="KW-0175">Coiled coil</keyword>
<feature type="transmembrane region" description="Helical" evidence="11">
    <location>
        <begin position="197"/>
        <end position="216"/>
    </location>
</feature>
<dbReference type="PROSITE" id="PS51257">
    <property type="entry name" value="PROKAR_LIPOPROTEIN"/>
    <property type="match status" value="1"/>
</dbReference>
<keyword evidence="3" id="KW-0597">Phosphoprotein</keyword>
<feature type="domain" description="Histidine kinase/HSP90-like ATPase" evidence="12">
    <location>
        <begin position="638"/>
        <end position="726"/>
    </location>
</feature>
<evidence type="ECO:0000256" key="5">
    <source>
        <dbReference type="ARBA" id="ARBA00022741"/>
    </source>
</evidence>
<dbReference type="RefSeq" id="WP_091214683.1">
    <property type="nucleotide sequence ID" value="NZ_FNHE01000002.1"/>
</dbReference>
<keyword evidence="4" id="KW-0808">Transferase</keyword>
<dbReference type="Proteomes" id="UP000198680">
    <property type="component" value="Unassembled WGS sequence"/>
</dbReference>
<dbReference type="PANTHER" id="PTHR24421">
    <property type="entry name" value="NITRATE/NITRITE SENSOR PROTEIN NARX-RELATED"/>
    <property type="match status" value="1"/>
</dbReference>
<dbReference type="OrthoDB" id="3217947at2"/>
<evidence type="ECO:0000256" key="7">
    <source>
        <dbReference type="ARBA" id="ARBA00022840"/>
    </source>
</evidence>
<dbReference type="STRING" id="1137991.SAMN05660642_01039"/>
<feature type="transmembrane region" description="Helical" evidence="11">
    <location>
        <begin position="228"/>
        <end position="255"/>
    </location>
</feature>
<keyword evidence="15" id="KW-1185">Reference proteome</keyword>
<protein>
    <recommendedName>
        <fullName evidence="2">histidine kinase</fullName>
        <ecNumber evidence="2">2.7.13.3</ecNumber>
    </recommendedName>
</protein>
<dbReference type="AlphaFoldDB" id="A0A1G9NH46"/>
<dbReference type="SUPFAM" id="SSF55874">
    <property type="entry name" value="ATPase domain of HSP90 chaperone/DNA topoisomerase II/histidine kinase"/>
    <property type="match status" value="1"/>
</dbReference>
<dbReference type="InterPro" id="IPR050482">
    <property type="entry name" value="Sensor_HK_TwoCompSys"/>
</dbReference>
<dbReference type="Gene3D" id="1.20.5.1930">
    <property type="match status" value="1"/>
</dbReference>
<keyword evidence="11" id="KW-0812">Transmembrane</keyword>
<reference evidence="15" key="1">
    <citation type="submission" date="2016-10" db="EMBL/GenBank/DDBJ databases">
        <authorList>
            <person name="Varghese N."/>
            <person name="Submissions S."/>
        </authorList>
    </citation>
    <scope>NUCLEOTIDE SEQUENCE [LARGE SCALE GENOMIC DNA]</scope>
    <source>
        <strain evidence="15">DSM 45419</strain>
    </source>
</reference>
<evidence type="ECO:0000256" key="11">
    <source>
        <dbReference type="SAM" id="Phobius"/>
    </source>
</evidence>
<dbReference type="InterPro" id="IPR036890">
    <property type="entry name" value="HATPase_C_sf"/>
</dbReference>
<keyword evidence="6 14" id="KW-0418">Kinase</keyword>
<evidence type="ECO:0000256" key="8">
    <source>
        <dbReference type="ARBA" id="ARBA00023012"/>
    </source>
</evidence>
<dbReference type="GO" id="GO:0005524">
    <property type="term" value="F:ATP binding"/>
    <property type="evidence" value="ECO:0007669"/>
    <property type="project" value="UniProtKB-KW"/>
</dbReference>
<keyword evidence="11" id="KW-0472">Membrane</keyword>
<feature type="coiled-coil region" evidence="9">
    <location>
        <begin position="557"/>
        <end position="587"/>
    </location>
</feature>
<comment type="catalytic activity">
    <reaction evidence="1">
        <text>ATP + protein L-histidine = ADP + protein N-phospho-L-histidine.</text>
        <dbReference type="EC" id="2.7.13.3"/>
    </reaction>
</comment>
<evidence type="ECO:0000259" key="13">
    <source>
        <dbReference type="Pfam" id="PF07730"/>
    </source>
</evidence>
<feature type="transmembrane region" description="Helical" evidence="11">
    <location>
        <begin position="313"/>
        <end position="333"/>
    </location>
</feature>